<reference evidence="2" key="1">
    <citation type="submission" date="2017-02" db="UniProtKB">
        <authorList>
            <consortium name="WormBaseParasite"/>
        </authorList>
    </citation>
    <scope>IDENTIFICATION</scope>
</reference>
<name>A0A0R3QCP1_9BILA</name>
<dbReference type="AlphaFoldDB" id="A0A0R3QCP1"/>
<accession>A0A0R3QCP1</accession>
<dbReference type="WBParaSite" id="BTMF_0000412101-mRNA-1">
    <property type="protein sequence ID" value="BTMF_0000412101-mRNA-1"/>
    <property type="gene ID" value="BTMF_0000412101"/>
</dbReference>
<feature type="transmembrane region" description="Helical" evidence="1">
    <location>
        <begin position="9"/>
        <end position="31"/>
    </location>
</feature>
<evidence type="ECO:0000313" key="2">
    <source>
        <dbReference type="WBParaSite" id="BTMF_0000412101-mRNA-1"/>
    </source>
</evidence>
<protein>
    <submittedName>
        <fullName evidence="2">IS5/IS1182 family transposase</fullName>
    </submittedName>
</protein>
<keyword evidence="1" id="KW-0812">Transmembrane</keyword>
<evidence type="ECO:0000256" key="1">
    <source>
        <dbReference type="SAM" id="Phobius"/>
    </source>
</evidence>
<proteinExistence type="predicted"/>
<organism evidence="2">
    <name type="scientific">Brugia timori</name>
    <dbReference type="NCBI Taxonomy" id="42155"/>
    <lineage>
        <taxon>Eukaryota</taxon>
        <taxon>Metazoa</taxon>
        <taxon>Ecdysozoa</taxon>
        <taxon>Nematoda</taxon>
        <taxon>Chromadorea</taxon>
        <taxon>Rhabditida</taxon>
        <taxon>Spirurina</taxon>
        <taxon>Spiruromorpha</taxon>
        <taxon>Filarioidea</taxon>
        <taxon>Onchocercidae</taxon>
        <taxon>Brugia</taxon>
    </lineage>
</organism>
<keyword evidence="1" id="KW-1133">Transmembrane helix</keyword>
<sequence>LKKRIADRTVLIIVVRTLFVTLISKMLTIGYEHQ</sequence>
<keyword evidence="1" id="KW-0472">Membrane</keyword>